<reference evidence="2" key="2">
    <citation type="journal article" date="2008" name="Genome Biol.">
        <title>Improved genome assembly and evidence-based global gene model set for the chordate Ciona intestinalis: new insight into intron and operon populations.</title>
        <authorList>
            <person name="Satou Y."/>
            <person name="Mineta K."/>
            <person name="Ogasawara M."/>
            <person name="Sasakura Y."/>
            <person name="Shoguchi E."/>
            <person name="Ueno K."/>
            <person name="Yamada L."/>
            <person name="Matsumoto J."/>
            <person name="Wasserscheid J."/>
            <person name="Dewar K."/>
            <person name="Wiley G.B."/>
            <person name="Macmil S.L."/>
            <person name="Roe B.A."/>
            <person name="Zeller R.W."/>
            <person name="Hastings K.E."/>
            <person name="Lemaire P."/>
            <person name="Lindquist E."/>
            <person name="Endo T."/>
            <person name="Hotta K."/>
            <person name="Inaba K."/>
        </authorList>
    </citation>
    <scope>NUCLEOTIDE SEQUENCE [LARGE SCALE GENOMIC DNA]</scope>
    <source>
        <strain evidence="2">wild type</strain>
    </source>
</reference>
<dbReference type="EMBL" id="EAAA01000690">
    <property type="status" value="NOT_ANNOTATED_CDS"/>
    <property type="molecule type" value="Genomic_DNA"/>
</dbReference>
<dbReference type="PANTHER" id="PTHR31331">
    <property type="entry name" value="LCCL DOMAIN PROTEIN (AFU_ORTHOLOGUE AFUA_5G08630)"/>
    <property type="match status" value="1"/>
</dbReference>
<dbReference type="Pfam" id="PF03815">
    <property type="entry name" value="LCCL"/>
    <property type="match status" value="1"/>
</dbReference>
<protein>
    <recommendedName>
        <fullName evidence="1">LCCL domain-containing protein</fullName>
    </recommendedName>
</protein>
<proteinExistence type="predicted"/>
<dbReference type="InterPro" id="IPR051957">
    <property type="entry name" value="CRISP-LCCL_domain"/>
</dbReference>
<reference evidence="2" key="4">
    <citation type="submission" date="2025-09" db="UniProtKB">
        <authorList>
            <consortium name="Ensembl"/>
        </authorList>
    </citation>
    <scope>IDENTIFICATION</scope>
</reference>
<evidence type="ECO:0000313" key="2">
    <source>
        <dbReference type="Ensembl" id="ENSCINP00000032663.1"/>
    </source>
</evidence>
<dbReference type="InterPro" id="IPR036609">
    <property type="entry name" value="LCCL_sf"/>
</dbReference>
<dbReference type="SUPFAM" id="SSF69848">
    <property type="entry name" value="LCCL domain"/>
    <property type="match status" value="1"/>
</dbReference>
<dbReference type="InParanoid" id="H2XSM9"/>
<keyword evidence="3" id="KW-1185">Reference proteome</keyword>
<dbReference type="PROSITE" id="PS50820">
    <property type="entry name" value="LCCL"/>
    <property type="match status" value="1"/>
</dbReference>
<dbReference type="Gene3D" id="2.170.130.20">
    <property type="entry name" value="LCCL-like domain"/>
    <property type="match status" value="1"/>
</dbReference>
<accession>H2XSM9</accession>
<evidence type="ECO:0000313" key="3">
    <source>
        <dbReference type="Proteomes" id="UP000008144"/>
    </source>
</evidence>
<dbReference type="PANTHER" id="PTHR31331:SF1">
    <property type="entry name" value="CYSTEINE RICH SECRETORY PROTEIN LCCL DOMAIN CONTAINING 2"/>
    <property type="match status" value="1"/>
</dbReference>
<feature type="domain" description="LCCL" evidence="1">
    <location>
        <begin position="1"/>
        <end position="79"/>
    </location>
</feature>
<name>H2XSM9_CIOIN</name>
<dbReference type="SMART" id="SM00603">
    <property type="entry name" value="LCCL"/>
    <property type="match status" value="1"/>
</dbReference>
<dbReference type="HOGENOM" id="CLU_2276449_0_0_1"/>
<evidence type="ECO:0000259" key="1">
    <source>
        <dbReference type="PROSITE" id="PS50820"/>
    </source>
</evidence>
<dbReference type="InterPro" id="IPR004043">
    <property type="entry name" value="LCCL"/>
</dbReference>
<reference evidence="2" key="3">
    <citation type="submission" date="2025-08" db="UniProtKB">
        <authorList>
            <consortium name="Ensembl"/>
        </authorList>
    </citation>
    <scope>IDENTIFICATION</scope>
</reference>
<reference evidence="3" key="1">
    <citation type="journal article" date="2002" name="Science">
        <title>The draft genome of Ciona intestinalis: insights into chordate and vertebrate origins.</title>
        <authorList>
            <person name="Dehal P."/>
            <person name="Satou Y."/>
            <person name="Campbell R.K."/>
            <person name="Chapman J."/>
            <person name="Degnan B."/>
            <person name="De Tomaso A."/>
            <person name="Davidson B."/>
            <person name="Di Gregorio A."/>
            <person name="Gelpke M."/>
            <person name="Goodstein D.M."/>
            <person name="Harafuji N."/>
            <person name="Hastings K.E."/>
            <person name="Ho I."/>
            <person name="Hotta K."/>
            <person name="Huang W."/>
            <person name="Kawashima T."/>
            <person name="Lemaire P."/>
            <person name="Martinez D."/>
            <person name="Meinertzhagen I.A."/>
            <person name="Necula S."/>
            <person name="Nonaka M."/>
            <person name="Putnam N."/>
            <person name="Rash S."/>
            <person name="Saiga H."/>
            <person name="Satake M."/>
            <person name="Terry A."/>
            <person name="Yamada L."/>
            <person name="Wang H.G."/>
            <person name="Awazu S."/>
            <person name="Azumi K."/>
            <person name="Boore J."/>
            <person name="Branno M."/>
            <person name="Chin-Bow S."/>
            <person name="DeSantis R."/>
            <person name="Doyle S."/>
            <person name="Francino P."/>
            <person name="Keys D.N."/>
            <person name="Haga S."/>
            <person name="Hayashi H."/>
            <person name="Hino K."/>
            <person name="Imai K.S."/>
            <person name="Inaba K."/>
            <person name="Kano S."/>
            <person name="Kobayashi K."/>
            <person name="Kobayashi M."/>
            <person name="Lee B.I."/>
            <person name="Makabe K.W."/>
            <person name="Manohar C."/>
            <person name="Matassi G."/>
            <person name="Medina M."/>
            <person name="Mochizuki Y."/>
            <person name="Mount S."/>
            <person name="Morishita T."/>
            <person name="Miura S."/>
            <person name="Nakayama A."/>
            <person name="Nishizaka S."/>
            <person name="Nomoto H."/>
            <person name="Ohta F."/>
            <person name="Oishi K."/>
            <person name="Rigoutsos I."/>
            <person name="Sano M."/>
            <person name="Sasaki A."/>
            <person name="Sasakura Y."/>
            <person name="Shoguchi E."/>
            <person name="Shin-i T."/>
            <person name="Spagnuolo A."/>
            <person name="Stainier D."/>
            <person name="Suzuki M.M."/>
            <person name="Tassy O."/>
            <person name="Takatori N."/>
            <person name="Tokuoka M."/>
            <person name="Yagi K."/>
            <person name="Yoshizaki F."/>
            <person name="Wada S."/>
            <person name="Zhang C."/>
            <person name="Hyatt P.D."/>
            <person name="Larimer F."/>
            <person name="Detter C."/>
            <person name="Doggett N."/>
            <person name="Glavina T."/>
            <person name="Hawkins T."/>
            <person name="Richardson P."/>
            <person name="Lucas S."/>
            <person name="Kohara Y."/>
            <person name="Levine M."/>
            <person name="Satoh N."/>
            <person name="Rokhsar D.S."/>
        </authorList>
    </citation>
    <scope>NUCLEOTIDE SEQUENCE [LARGE SCALE GENOMIC DNA]</scope>
</reference>
<sequence>MARHESCLLQGSDFNQQRFDVQCSGHCFLSTDSVWGTGIYADHSYICRAAVQNRRLGKFEDGIIHVEIIEGQASYNSTERVESHLLSKSHGPCHRSFRFTDE</sequence>
<dbReference type="Ensembl" id="ENSCINT00000034279.1">
    <property type="protein sequence ID" value="ENSCINP00000032663.1"/>
    <property type="gene ID" value="ENSCING00000023043.1"/>
</dbReference>
<organism evidence="2 3">
    <name type="scientific">Ciona intestinalis</name>
    <name type="common">Transparent sea squirt</name>
    <name type="synonym">Ascidia intestinalis</name>
    <dbReference type="NCBI Taxonomy" id="7719"/>
    <lineage>
        <taxon>Eukaryota</taxon>
        <taxon>Metazoa</taxon>
        <taxon>Chordata</taxon>
        <taxon>Tunicata</taxon>
        <taxon>Ascidiacea</taxon>
        <taxon>Phlebobranchia</taxon>
        <taxon>Cionidae</taxon>
        <taxon>Ciona</taxon>
    </lineage>
</organism>
<dbReference type="AlphaFoldDB" id="H2XSM9"/>
<dbReference type="Proteomes" id="UP000008144">
    <property type="component" value="Chromosome 11"/>
</dbReference>